<evidence type="ECO:0000313" key="6">
    <source>
        <dbReference type="EMBL" id="GAQ92695.1"/>
    </source>
</evidence>
<gene>
    <name evidence="6" type="ORF">KFL_010970030</name>
</gene>
<comment type="similarity">
    <text evidence="2">Belongs to the lin-54 family.</text>
</comment>
<name>A0A1Y1IP65_KLENI</name>
<dbReference type="InterPro" id="IPR005172">
    <property type="entry name" value="CRC"/>
</dbReference>
<keyword evidence="7" id="KW-1185">Reference proteome</keyword>
<feature type="compositionally biased region" description="Low complexity" evidence="4">
    <location>
        <begin position="584"/>
        <end position="615"/>
    </location>
</feature>
<feature type="region of interest" description="Disordered" evidence="4">
    <location>
        <begin position="552"/>
        <end position="642"/>
    </location>
</feature>
<evidence type="ECO:0000256" key="2">
    <source>
        <dbReference type="ARBA" id="ARBA00007267"/>
    </source>
</evidence>
<feature type="compositionally biased region" description="Basic and acidic residues" evidence="4">
    <location>
        <begin position="9"/>
        <end position="22"/>
    </location>
</feature>
<evidence type="ECO:0000256" key="1">
    <source>
        <dbReference type="ARBA" id="ARBA00004123"/>
    </source>
</evidence>
<proteinExistence type="inferred from homology"/>
<feature type="domain" description="Tesmin/TSO1-like CXC" evidence="5">
    <location>
        <begin position="505"/>
        <end position="546"/>
    </location>
</feature>
<sequence length="642" mass="68686">MRTRCTLGLDRKPGHDESRTRATTEGVRAAACLAWARRPRQDTMDRGRCAATHFAQGQENRPAGHKGSPAAGAPLRASLGGRDRGKTLGAAAGAPLRASLGARELGQDAGDRGESAAAQSARRMRTGQDSGTEAGAPPQASLGGREPGHTKTRVPHSQHEWGAWLADKGVKQKLINLISDVLPELLKDKLQPGQTFCISGGFDGPPYLDNARTLERSLNGELVDQALIVTLSPTYPPNPTWVVIYSPDSDVTMIGLQTFRLWSGPPSAPSQTEPSTPKQAYVQIKKPDTTQNVPDIEDVNKLATEFTGYPELRPIPEGRRLDCIAALFVLTECDKTSFFAHHSKVSFLEALCKHAEYICGEAGQTRADWCLPSGASPEAEGWRAEQEHTPVAAGRLSEVAPAEGAEKGDPNYLAQLETAVEAMRLQMWASVPNEDRLLPSFGAQKFHHERAIFESAQLVHACVGRMSSLSIEQYGYRRDEQGSLQFDYDFNTKMVKIKARVKSILKKPGCGCKVTKCQGGRCACAEAGKLCTRHCRCVECSNRDSIVGTNLESAGLDGEGRTGAMGIVRGDTQPVEGPAASFPGLAGASGEAESESEVSSSSGSEETGESSGSLEQGITQEDASDCGSEEAVRRWVAGSALT</sequence>
<feature type="region of interest" description="Disordered" evidence="4">
    <location>
        <begin position="54"/>
        <end position="92"/>
    </location>
</feature>
<dbReference type="GO" id="GO:0005634">
    <property type="term" value="C:nucleus"/>
    <property type="evidence" value="ECO:0007669"/>
    <property type="project" value="UniProtKB-SubCell"/>
</dbReference>
<feature type="compositionally biased region" description="Basic and acidic residues" evidence="4">
    <location>
        <begin position="105"/>
        <end position="114"/>
    </location>
</feature>
<evidence type="ECO:0000256" key="3">
    <source>
        <dbReference type="ARBA" id="ARBA00023242"/>
    </source>
</evidence>
<evidence type="ECO:0000259" key="5">
    <source>
        <dbReference type="SMART" id="SM01114"/>
    </source>
</evidence>
<protein>
    <recommendedName>
        <fullName evidence="5">Tesmin/TSO1-like CXC domain-containing protein</fullName>
    </recommendedName>
</protein>
<comment type="subcellular location">
    <subcellularLocation>
        <location evidence="1">Nucleus</location>
    </subcellularLocation>
</comment>
<evidence type="ECO:0000256" key="4">
    <source>
        <dbReference type="SAM" id="MobiDB-lite"/>
    </source>
</evidence>
<feature type="region of interest" description="Disordered" evidence="4">
    <location>
        <begin position="1"/>
        <end position="24"/>
    </location>
</feature>
<reference evidence="6 7" key="1">
    <citation type="journal article" date="2014" name="Nat. Commun.">
        <title>Klebsormidium flaccidum genome reveals primary factors for plant terrestrial adaptation.</title>
        <authorList>
            <person name="Hori K."/>
            <person name="Maruyama F."/>
            <person name="Fujisawa T."/>
            <person name="Togashi T."/>
            <person name="Yamamoto N."/>
            <person name="Seo M."/>
            <person name="Sato S."/>
            <person name="Yamada T."/>
            <person name="Mori H."/>
            <person name="Tajima N."/>
            <person name="Moriyama T."/>
            <person name="Ikeuchi M."/>
            <person name="Watanabe M."/>
            <person name="Wada H."/>
            <person name="Kobayashi K."/>
            <person name="Saito M."/>
            <person name="Masuda T."/>
            <person name="Sasaki-Sekimoto Y."/>
            <person name="Mashiguchi K."/>
            <person name="Awai K."/>
            <person name="Shimojima M."/>
            <person name="Masuda S."/>
            <person name="Iwai M."/>
            <person name="Nobusawa T."/>
            <person name="Narise T."/>
            <person name="Kondo S."/>
            <person name="Saito H."/>
            <person name="Sato R."/>
            <person name="Murakawa M."/>
            <person name="Ihara Y."/>
            <person name="Oshima-Yamada Y."/>
            <person name="Ohtaka K."/>
            <person name="Satoh M."/>
            <person name="Sonobe K."/>
            <person name="Ishii M."/>
            <person name="Ohtani R."/>
            <person name="Kanamori-Sato M."/>
            <person name="Honoki R."/>
            <person name="Miyazaki D."/>
            <person name="Mochizuki H."/>
            <person name="Umetsu J."/>
            <person name="Higashi K."/>
            <person name="Shibata D."/>
            <person name="Kamiya Y."/>
            <person name="Sato N."/>
            <person name="Nakamura Y."/>
            <person name="Tabata S."/>
            <person name="Ida S."/>
            <person name="Kurokawa K."/>
            <person name="Ohta H."/>
        </authorList>
    </citation>
    <scope>NUCLEOTIDE SEQUENCE [LARGE SCALE GENOMIC DNA]</scope>
    <source>
        <strain evidence="6 7">NIES-2285</strain>
    </source>
</reference>
<dbReference type="Pfam" id="PF03638">
    <property type="entry name" value="TCR"/>
    <property type="match status" value="1"/>
</dbReference>
<dbReference type="EMBL" id="DF238046">
    <property type="protein sequence ID" value="GAQ92695.1"/>
    <property type="molecule type" value="Genomic_DNA"/>
</dbReference>
<dbReference type="InterPro" id="IPR033467">
    <property type="entry name" value="Tesmin/TSO1-like_CXC"/>
</dbReference>
<dbReference type="AlphaFoldDB" id="A0A1Y1IP65"/>
<dbReference type="OrthoDB" id="10381561at2759"/>
<dbReference type="SMART" id="SM01114">
    <property type="entry name" value="CXC"/>
    <property type="match status" value="1"/>
</dbReference>
<accession>A0A1Y1IP65</accession>
<organism evidence="6 7">
    <name type="scientific">Klebsormidium nitens</name>
    <name type="common">Green alga</name>
    <name type="synonym">Ulothrix nitens</name>
    <dbReference type="NCBI Taxonomy" id="105231"/>
    <lineage>
        <taxon>Eukaryota</taxon>
        <taxon>Viridiplantae</taxon>
        <taxon>Streptophyta</taxon>
        <taxon>Klebsormidiophyceae</taxon>
        <taxon>Klebsormidiales</taxon>
        <taxon>Klebsormidiaceae</taxon>
        <taxon>Klebsormidium</taxon>
    </lineage>
</organism>
<evidence type="ECO:0000313" key="7">
    <source>
        <dbReference type="Proteomes" id="UP000054558"/>
    </source>
</evidence>
<keyword evidence="3" id="KW-0539">Nucleus</keyword>
<dbReference type="Proteomes" id="UP000054558">
    <property type="component" value="Unassembled WGS sequence"/>
</dbReference>
<feature type="region of interest" description="Disordered" evidence="4">
    <location>
        <begin position="104"/>
        <end position="154"/>
    </location>
</feature>